<organism evidence="2">
    <name type="scientific">Puccinia triticina (isolate 1-1 / race 1 (BBBD))</name>
    <name type="common">Brown leaf rust fungus</name>
    <dbReference type="NCBI Taxonomy" id="630390"/>
    <lineage>
        <taxon>Eukaryota</taxon>
        <taxon>Fungi</taxon>
        <taxon>Dikarya</taxon>
        <taxon>Basidiomycota</taxon>
        <taxon>Pucciniomycotina</taxon>
        <taxon>Pucciniomycetes</taxon>
        <taxon>Pucciniales</taxon>
        <taxon>Pucciniaceae</taxon>
        <taxon>Puccinia</taxon>
    </lineage>
</organism>
<name>A0A180GVF9_PUCT1</name>
<dbReference type="Proteomes" id="UP000005240">
    <property type="component" value="Unassembled WGS sequence"/>
</dbReference>
<reference evidence="3 4" key="3">
    <citation type="journal article" date="2017" name="G3 (Bethesda)">
        <title>Comparative analysis highlights variable genome content of wheat rusts and divergence of the mating loci.</title>
        <authorList>
            <person name="Cuomo C.A."/>
            <person name="Bakkeren G."/>
            <person name="Khalil H.B."/>
            <person name="Panwar V."/>
            <person name="Joly D."/>
            <person name="Linning R."/>
            <person name="Sakthikumar S."/>
            <person name="Song X."/>
            <person name="Adiconis X."/>
            <person name="Fan L."/>
            <person name="Goldberg J.M."/>
            <person name="Levin J.Z."/>
            <person name="Young S."/>
            <person name="Zeng Q."/>
            <person name="Anikster Y."/>
            <person name="Bruce M."/>
            <person name="Wang M."/>
            <person name="Yin C."/>
            <person name="McCallum B."/>
            <person name="Szabo L.J."/>
            <person name="Hulbert S."/>
            <person name="Chen X."/>
            <person name="Fellers J.P."/>
        </authorList>
    </citation>
    <scope>NUCLEOTIDE SEQUENCE</scope>
    <source>
        <strain evidence="3">isolate 1-1 / race 1 (BBBD)</strain>
        <strain evidence="4">Isolate 1-1 / race 1 (BBBD)</strain>
    </source>
</reference>
<proteinExistence type="predicted"/>
<reference evidence="2" key="1">
    <citation type="submission" date="2009-11" db="EMBL/GenBank/DDBJ databases">
        <authorList>
            <consortium name="The Broad Institute Genome Sequencing Platform"/>
            <person name="Ward D."/>
            <person name="Feldgarden M."/>
            <person name="Earl A."/>
            <person name="Young S.K."/>
            <person name="Zeng Q."/>
            <person name="Koehrsen M."/>
            <person name="Alvarado L."/>
            <person name="Berlin A."/>
            <person name="Bochicchio J."/>
            <person name="Borenstein D."/>
            <person name="Chapman S.B."/>
            <person name="Chen Z."/>
            <person name="Engels R."/>
            <person name="Freedman E."/>
            <person name="Gellesch M."/>
            <person name="Goldberg J."/>
            <person name="Griggs A."/>
            <person name="Gujja S."/>
            <person name="Heilman E."/>
            <person name="Heiman D."/>
            <person name="Hepburn T."/>
            <person name="Howarth C."/>
            <person name="Jen D."/>
            <person name="Larson L."/>
            <person name="Lewis B."/>
            <person name="Mehta T."/>
            <person name="Park D."/>
            <person name="Pearson M."/>
            <person name="Roberts A."/>
            <person name="Saif S."/>
            <person name="Shea T."/>
            <person name="Shenoy N."/>
            <person name="Sisk P."/>
            <person name="Stolte C."/>
            <person name="Sykes S."/>
            <person name="Thomson T."/>
            <person name="Walk T."/>
            <person name="White J."/>
            <person name="Yandava C."/>
            <person name="Izard J."/>
            <person name="Baranova O.V."/>
            <person name="Blanton J.M."/>
            <person name="Tanner A.C."/>
            <person name="Dewhirst F.E."/>
            <person name="Haas B."/>
            <person name="Nusbaum C."/>
            <person name="Birren B."/>
        </authorList>
    </citation>
    <scope>NUCLEOTIDE SEQUENCE [LARGE SCALE GENOMIC DNA]</scope>
    <source>
        <strain evidence="2">1-1 BBBD Race 1</strain>
    </source>
</reference>
<reference evidence="3" key="4">
    <citation type="submission" date="2025-05" db="UniProtKB">
        <authorList>
            <consortium name="EnsemblFungi"/>
        </authorList>
    </citation>
    <scope>IDENTIFICATION</scope>
    <source>
        <strain evidence="3">isolate 1-1 / race 1 (BBBD)</strain>
    </source>
</reference>
<protein>
    <submittedName>
        <fullName evidence="2 3">Uncharacterized protein</fullName>
    </submittedName>
</protein>
<feature type="signal peptide" evidence="1">
    <location>
        <begin position="1"/>
        <end position="21"/>
    </location>
</feature>
<reference evidence="2" key="2">
    <citation type="submission" date="2016-05" db="EMBL/GenBank/DDBJ databases">
        <title>Comparative analysis highlights variable genome content of wheat rusts and divergence of the mating loci.</title>
        <authorList>
            <person name="Cuomo C.A."/>
            <person name="Bakkeren G."/>
            <person name="Szabo L."/>
            <person name="Khalil H."/>
            <person name="Joly D."/>
            <person name="Goldberg J."/>
            <person name="Young S."/>
            <person name="Zeng Q."/>
            <person name="Fellers J."/>
        </authorList>
    </citation>
    <scope>NUCLEOTIDE SEQUENCE [LARGE SCALE GENOMIC DNA]</scope>
    <source>
        <strain evidence="2">1-1 BBBD Race 1</strain>
    </source>
</reference>
<keyword evidence="4" id="KW-1185">Reference proteome</keyword>
<sequence length="62" mass="6511">MCSLLPFLTVLLSVATHLYVASPITQARGVVDQKSLIARGNLPYGIRPIGGYHGGACTATHC</sequence>
<keyword evidence="1" id="KW-0732">Signal</keyword>
<dbReference type="EMBL" id="ADAS02000017">
    <property type="protein sequence ID" value="OAV96750.1"/>
    <property type="molecule type" value="Genomic_DNA"/>
</dbReference>
<evidence type="ECO:0000313" key="2">
    <source>
        <dbReference type="EMBL" id="OAV96750.1"/>
    </source>
</evidence>
<evidence type="ECO:0000256" key="1">
    <source>
        <dbReference type="SAM" id="SignalP"/>
    </source>
</evidence>
<dbReference type="AlphaFoldDB" id="A0A180GVF9"/>
<dbReference type="EnsemblFungi" id="PTTG_26236-t43_1">
    <property type="protein sequence ID" value="PTTG_26236-t43_1-p1"/>
    <property type="gene ID" value="PTTG_26236"/>
</dbReference>
<dbReference type="VEuPathDB" id="FungiDB:PTTG_26236"/>
<feature type="chain" id="PRO_5008110321" evidence="1">
    <location>
        <begin position="22"/>
        <end position="62"/>
    </location>
</feature>
<accession>A0A180GVF9</accession>
<evidence type="ECO:0000313" key="4">
    <source>
        <dbReference type="Proteomes" id="UP000005240"/>
    </source>
</evidence>
<evidence type="ECO:0000313" key="3">
    <source>
        <dbReference type="EnsemblFungi" id="PTTG_26236-t43_1-p1"/>
    </source>
</evidence>
<gene>
    <name evidence="2" type="ORF">PTTG_26236</name>
</gene>